<dbReference type="PANTHER" id="PTHR42939:SF1">
    <property type="entry name" value="ABC TRANSPORTER ATP-BINDING PROTEIN ALBC-RELATED"/>
    <property type="match status" value="1"/>
</dbReference>
<evidence type="ECO:0000259" key="4">
    <source>
        <dbReference type="PROSITE" id="PS50893"/>
    </source>
</evidence>
<evidence type="ECO:0000256" key="1">
    <source>
        <dbReference type="ARBA" id="ARBA00022448"/>
    </source>
</evidence>
<organism evidence="5 6">
    <name type="scientific">Amycolatopsis ultiminotia</name>
    <dbReference type="NCBI Taxonomy" id="543629"/>
    <lineage>
        <taxon>Bacteria</taxon>
        <taxon>Bacillati</taxon>
        <taxon>Actinomycetota</taxon>
        <taxon>Actinomycetes</taxon>
        <taxon>Pseudonocardiales</taxon>
        <taxon>Pseudonocardiaceae</taxon>
        <taxon>Amycolatopsis</taxon>
    </lineage>
</organism>
<dbReference type="PANTHER" id="PTHR42939">
    <property type="entry name" value="ABC TRANSPORTER ATP-BINDING PROTEIN ALBC-RELATED"/>
    <property type="match status" value="1"/>
</dbReference>
<dbReference type="SMART" id="SM00382">
    <property type="entry name" value="AAA"/>
    <property type="match status" value="1"/>
</dbReference>
<evidence type="ECO:0000313" key="6">
    <source>
        <dbReference type="Proteomes" id="UP001500689"/>
    </source>
</evidence>
<keyword evidence="2" id="KW-0547">Nucleotide-binding</keyword>
<comment type="caution">
    <text evidence="5">The sequence shown here is derived from an EMBL/GenBank/DDBJ whole genome shotgun (WGS) entry which is preliminary data.</text>
</comment>
<dbReference type="InterPro" id="IPR027417">
    <property type="entry name" value="P-loop_NTPase"/>
</dbReference>
<dbReference type="Pfam" id="PF00005">
    <property type="entry name" value="ABC_tran"/>
    <property type="match status" value="1"/>
</dbReference>
<sequence>MTDGQPVVLAERLGKRYRRGWALRDCSLRVPAGRMVGLVGPNGAGKSTFLGLLTGLLRPGAGRVEVCGTEPSGRHPDPRISFLSQGKPLYPQFTVEDQLRFGRSANPTWDQAHAEEFLARGHVPAGARIGTLSGGQRIWVALAVALGTRPRLVLLDEPLADLDPVARRSVLAALAQQRQRHGTTVVLSSHVLAELEEVCDHLLLFAAGRVRLAGDVRELLAGHSVLSGPRTGPIPVPARCVVDAAKTGHGTQLLVSPGPAALADPAWRHRPPTLTQLALGYLRSAHQEVAA</sequence>
<dbReference type="EMBL" id="BAAAZN010000001">
    <property type="protein sequence ID" value="GAA3525008.1"/>
    <property type="molecule type" value="Genomic_DNA"/>
</dbReference>
<dbReference type="CDD" id="cd03230">
    <property type="entry name" value="ABC_DR_subfamily_A"/>
    <property type="match status" value="1"/>
</dbReference>
<evidence type="ECO:0000256" key="3">
    <source>
        <dbReference type="ARBA" id="ARBA00022840"/>
    </source>
</evidence>
<gene>
    <name evidence="5" type="ORF">GCM10022222_04650</name>
</gene>
<reference evidence="6" key="1">
    <citation type="journal article" date="2019" name="Int. J. Syst. Evol. Microbiol.">
        <title>The Global Catalogue of Microorganisms (GCM) 10K type strain sequencing project: providing services to taxonomists for standard genome sequencing and annotation.</title>
        <authorList>
            <consortium name="The Broad Institute Genomics Platform"/>
            <consortium name="The Broad Institute Genome Sequencing Center for Infectious Disease"/>
            <person name="Wu L."/>
            <person name="Ma J."/>
        </authorList>
    </citation>
    <scope>NUCLEOTIDE SEQUENCE [LARGE SCALE GENOMIC DNA]</scope>
    <source>
        <strain evidence="6">JCM 16898</strain>
    </source>
</reference>
<evidence type="ECO:0000313" key="5">
    <source>
        <dbReference type="EMBL" id="GAA3525008.1"/>
    </source>
</evidence>
<dbReference type="SUPFAM" id="SSF52540">
    <property type="entry name" value="P-loop containing nucleoside triphosphate hydrolases"/>
    <property type="match status" value="1"/>
</dbReference>
<feature type="domain" description="ABC transporter" evidence="4">
    <location>
        <begin position="8"/>
        <end position="232"/>
    </location>
</feature>
<keyword evidence="1" id="KW-0813">Transport</keyword>
<dbReference type="Proteomes" id="UP001500689">
    <property type="component" value="Unassembled WGS sequence"/>
</dbReference>
<dbReference type="PROSITE" id="PS50893">
    <property type="entry name" value="ABC_TRANSPORTER_2"/>
    <property type="match status" value="1"/>
</dbReference>
<name>A0ABP6V128_9PSEU</name>
<dbReference type="InterPro" id="IPR051782">
    <property type="entry name" value="ABC_Transporter_VariousFunc"/>
</dbReference>
<evidence type="ECO:0000256" key="2">
    <source>
        <dbReference type="ARBA" id="ARBA00022741"/>
    </source>
</evidence>
<dbReference type="InterPro" id="IPR003593">
    <property type="entry name" value="AAA+_ATPase"/>
</dbReference>
<accession>A0ABP6V128</accession>
<dbReference type="GO" id="GO:0005524">
    <property type="term" value="F:ATP binding"/>
    <property type="evidence" value="ECO:0007669"/>
    <property type="project" value="UniProtKB-KW"/>
</dbReference>
<proteinExistence type="predicted"/>
<keyword evidence="3 5" id="KW-0067">ATP-binding</keyword>
<protein>
    <submittedName>
        <fullName evidence="5">ABC transporter ATP-binding protein</fullName>
    </submittedName>
</protein>
<keyword evidence="6" id="KW-1185">Reference proteome</keyword>
<dbReference type="InterPro" id="IPR003439">
    <property type="entry name" value="ABC_transporter-like_ATP-bd"/>
</dbReference>
<dbReference type="Gene3D" id="3.40.50.300">
    <property type="entry name" value="P-loop containing nucleotide triphosphate hydrolases"/>
    <property type="match status" value="1"/>
</dbReference>